<evidence type="ECO:0000256" key="1">
    <source>
        <dbReference type="ARBA" id="ARBA00004442"/>
    </source>
</evidence>
<evidence type="ECO:0000259" key="7">
    <source>
        <dbReference type="Pfam" id="PF14322"/>
    </source>
</evidence>
<dbReference type="EMBL" id="JAOZEW010000013">
    <property type="protein sequence ID" value="MCV9928615.1"/>
    <property type="molecule type" value="Genomic_DNA"/>
</dbReference>
<feature type="domain" description="RagB/SusD" evidence="6">
    <location>
        <begin position="356"/>
        <end position="459"/>
    </location>
</feature>
<comment type="similarity">
    <text evidence="2">Belongs to the SusD family.</text>
</comment>
<keyword evidence="9" id="KW-1185">Reference proteome</keyword>
<keyword evidence="4" id="KW-0472">Membrane</keyword>
<organism evidence="8 9">
    <name type="scientific">Flavobacterium shii</name>
    <dbReference type="NCBI Taxonomy" id="2987687"/>
    <lineage>
        <taxon>Bacteria</taxon>
        <taxon>Pseudomonadati</taxon>
        <taxon>Bacteroidota</taxon>
        <taxon>Flavobacteriia</taxon>
        <taxon>Flavobacteriales</taxon>
        <taxon>Flavobacteriaceae</taxon>
        <taxon>Flavobacterium</taxon>
    </lineage>
</organism>
<name>A0A9X3BYC2_9FLAO</name>
<proteinExistence type="inferred from homology"/>
<gene>
    <name evidence="8" type="ORF">OIU83_13180</name>
</gene>
<dbReference type="Pfam" id="PF14322">
    <property type="entry name" value="SusD-like_3"/>
    <property type="match status" value="1"/>
</dbReference>
<evidence type="ECO:0000256" key="3">
    <source>
        <dbReference type="ARBA" id="ARBA00022729"/>
    </source>
</evidence>
<comment type="subcellular location">
    <subcellularLocation>
        <location evidence="1">Cell outer membrane</location>
    </subcellularLocation>
</comment>
<dbReference type="PROSITE" id="PS51257">
    <property type="entry name" value="PROKAR_LIPOPROTEIN"/>
    <property type="match status" value="1"/>
</dbReference>
<feature type="domain" description="SusD-like N-terminal" evidence="7">
    <location>
        <begin position="21"/>
        <end position="221"/>
    </location>
</feature>
<dbReference type="Pfam" id="PF07980">
    <property type="entry name" value="SusD_RagB"/>
    <property type="match status" value="1"/>
</dbReference>
<protein>
    <submittedName>
        <fullName evidence="8">RagB/SusD family nutrient uptake outer membrane protein</fullName>
    </submittedName>
</protein>
<dbReference type="RefSeq" id="WP_264206727.1">
    <property type="nucleotide sequence ID" value="NZ_JAOZEW010000013.1"/>
</dbReference>
<dbReference type="InterPro" id="IPR011990">
    <property type="entry name" value="TPR-like_helical_dom_sf"/>
</dbReference>
<keyword evidence="5" id="KW-0998">Cell outer membrane</keyword>
<evidence type="ECO:0000256" key="2">
    <source>
        <dbReference type="ARBA" id="ARBA00006275"/>
    </source>
</evidence>
<evidence type="ECO:0000313" key="8">
    <source>
        <dbReference type="EMBL" id="MCV9928615.1"/>
    </source>
</evidence>
<sequence>MKNIKIILSLLVLTSITSCDEFLSETPDNRTKIDTPEKISELLVTAYPNATYMDIAETMSDNVFDSELSSVTQKNEQNYNWDMQTETDIDTQARFWNESYKAIASANQALAAIKELGDTPDLNPKKAEALLTRAYSHFMLVTFWANRYNPATAKTDLGIPYITEPETALIKQYTRNSVEEVFDLIQKDIEEGLKYVTNDYKELKFHFNKEAAKAFACRFYLVKGDWNRVLELSKDLGSAPAGKLRDYTVFNAFAFAQMPIEYSKEDKTTNLLVAYPYSIWRRAYSNRFYLTGNRQDEILGKDTNIFGKTWLTRTSGIYLGGINVFVNKFYEYFKYTNVTAQIGEPYTGVVLFSNDEMFLNRIEAHVMNNQIDVANSELEYFFSIRTTGYVAATDKLTQASIAAKYPVIDNEYTPFYALTPIQASYIKAIAEARRRDFIHEGIRWFDIKRFNIVVEHDTYTSGKVSRKNILVKDDKRRALQIPLSASNNGIEKNPR</sequence>
<dbReference type="Proteomes" id="UP001151079">
    <property type="component" value="Unassembled WGS sequence"/>
</dbReference>
<dbReference type="InterPro" id="IPR033985">
    <property type="entry name" value="SusD-like_N"/>
</dbReference>
<accession>A0A9X3BYC2</accession>
<comment type="caution">
    <text evidence="8">The sequence shown here is derived from an EMBL/GenBank/DDBJ whole genome shotgun (WGS) entry which is preliminary data.</text>
</comment>
<evidence type="ECO:0000313" key="9">
    <source>
        <dbReference type="Proteomes" id="UP001151079"/>
    </source>
</evidence>
<dbReference type="Gene3D" id="1.25.40.390">
    <property type="match status" value="2"/>
</dbReference>
<evidence type="ECO:0000256" key="5">
    <source>
        <dbReference type="ARBA" id="ARBA00023237"/>
    </source>
</evidence>
<dbReference type="AlphaFoldDB" id="A0A9X3BYC2"/>
<dbReference type="GO" id="GO:0009279">
    <property type="term" value="C:cell outer membrane"/>
    <property type="evidence" value="ECO:0007669"/>
    <property type="project" value="UniProtKB-SubCell"/>
</dbReference>
<evidence type="ECO:0000259" key="6">
    <source>
        <dbReference type="Pfam" id="PF07980"/>
    </source>
</evidence>
<dbReference type="InterPro" id="IPR012944">
    <property type="entry name" value="SusD_RagB_dom"/>
</dbReference>
<keyword evidence="3" id="KW-0732">Signal</keyword>
<dbReference type="SUPFAM" id="SSF48452">
    <property type="entry name" value="TPR-like"/>
    <property type="match status" value="1"/>
</dbReference>
<evidence type="ECO:0000256" key="4">
    <source>
        <dbReference type="ARBA" id="ARBA00023136"/>
    </source>
</evidence>
<reference evidence="8" key="1">
    <citation type="submission" date="2022-10" db="EMBL/GenBank/DDBJ databases">
        <title>Two novel species of Flavobacterium.</title>
        <authorList>
            <person name="Liu Q."/>
            <person name="Xin Y.-H."/>
        </authorList>
    </citation>
    <scope>NUCLEOTIDE SEQUENCE</scope>
    <source>
        <strain evidence="8">LS1R49</strain>
    </source>
</reference>